<dbReference type="GO" id="GO:0032259">
    <property type="term" value="P:methylation"/>
    <property type="evidence" value="ECO:0007669"/>
    <property type="project" value="UniProtKB-KW"/>
</dbReference>
<evidence type="ECO:0000256" key="11">
    <source>
        <dbReference type="ARBA" id="ARBA00022782"/>
    </source>
</evidence>
<feature type="region of interest" description="Disordered" evidence="18">
    <location>
        <begin position="1"/>
        <end position="66"/>
    </location>
</feature>
<dbReference type="PANTHER" id="PTHR46711:SF1">
    <property type="entry name" value="HISTONE-LYSINE N-METHYLTRANSFERASE SETD2"/>
    <property type="match status" value="1"/>
</dbReference>
<dbReference type="InParanoid" id="B4M386"/>
<dbReference type="STRING" id="7244.B4M386"/>
<feature type="region of interest" description="Disordered" evidence="18">
    <location>
        <begin position="424"/>
        <end position="446"/>
    </location>
</feature>
<feature type="domain" description="AWS" evidence="22">
    <location>
        <begin position="1007"/>
        <end position="1060"/>
    </location>
</feature>
<evidence type="ECO:0000256" key="18">
    <source>
        <dbReference type="SAM" id="MobiDB-lite"/>
    </source>
</evidence>
<feature type="region of interest" description="Disordered" evidence="18">
    <location>
        <begin position="925"/>
        <end position="960"/>
    </location>
</feature>
<feature type="compositionally biased region" description="Basic and acidic residues" evidence="18">
    <location>
        <begin position="1516"/>
        <end position="1535"/>
    </location>
</feature>
<evidence type="ECO:0000256" key="17">
    <source>
        <dbReference type="SAM" id="Coils"/>
    </source>
</evidence>
<dbReference type="InterPro" id="IPR017956">
    <property type="entry name" value="AT_hook_DNA-bd_motif"/>
</dbReference>
<dbReference type="GO" id="GO:0030154">
    <property type="term" value="P:cell differentiation"/>
    <property type="evidence" value="ECO:0007669"/>
    <property type="project" value="UniProtKB-KW"/>
</dbReference>
<dbReference type="InterPro" id="IPR038190">
    <property type="entry name" value="SRI_sf"/>
</dbReference>
<dbReference type="InterPro" id="IPR001202">
    <property type="entry name" value="WW_dom"/>
</dbReference>
<evidence type="ECO:0000256" key="1">
    <source>
        <dbReference type="ARBA" id="ARBA00004123"/>
    </source>
</evidence>
<dbReference type="PANTHER" id="PTHR46711">
    <property type="entry name" value="HISTONE-LYSINE N-METHYLTRANSFERASE SETD2"/>
    <property type="match status" value="1"/>
</dbReference>
<evidence type="ECO:0000256" key="6">
    <source>
        <dbReference type="ARBA" id="ARBA00022553"/>
    </source>
</evidence>
<dbReference type="GO" id="GO:0006355">
    <property type="term" value="P:regulation of DNA-templated transcription"/>
    <property type="evidence" value="ECO:0007669"/>
    <property type="project" value="InterPro"/>
</dbReference>
<sequence length="2101" mass="233272">MDEITPNETAEPPAQSPTPRKRLGRPPKAHPQPTDTNVGAEATAEDMATTETSAERVLTVSPTLSECRRSSRKKIIKFDVRDLLNKNRKTHKTQIEARINSKALPIANDATTTSSTRSLAALDGGPAAEATATAAGQLPSEPPPPPLVDIFAKPKLTPNLVIDQVNSEEPGLAGQQKQTEPTQAGAMPAQRKRGRPRKAQPAPVPRDVCASAAEIKRSISYWDSDTNSANSTANAESDACCEHKLKPKFKSKLRVSLKRMNMPVSRDSSDSGESLKGPSLELSTSSSDVPALQPIDELNEPKPSVNTKAPAETKVNIKTDTINVLPADEADSACQIIFDEVETAKPEKENVTKADVDVELPAKELLFPEIVEEQRPQQKTDTETESRPSLCSAKHVEPDSPNRISNLGAQIAEEQSMQANCAVLPEPTSKRRSKRSSLRGSALTTNGSKMTLEETFAEIAAASSKQILQTEAAEEPQKLDAPIDLVGDCINICNSNSNSDQLELPSQLEDNLETNCKLETQNQVSDTSVQSDSTNIQLESAASEQLEALTVTATEAAKGPIELPAQAIDDKMIATGEQQPSPDQSEAAEAKETLTPVSALSNPILPAAATAVESLLNPSEASLNQEPPAPKAEQMPSGSPTATAKINVADKTKQEKVNDSQVSVVSVSIVECDALFKAMDKARAQVRHDEKTKKKLKLCAKKQTSKLEPQPKGHSNSNSPTVSLANAKKQRLKKNTRRNTICEYPAELETPALLTRRRNSQHPHKTSQSPDNATRANEPYPKAKLKKMLRQRLSSSLMRQNSVDSSSSASQCAFRRKSGKVSDETESTESNSKVPSCGIPTPIAELEAPNPLKDIIQFIENGVKLLEHKLEDAQQEQQLITNVLPDDDFAQRVANMETPATTPSSSPQPSSVTGCNEDAIATVGSGAVRRSHRIKQKPQLPKASVGRGVSSSSSSQTSSAISMEEQLAELAHIDAINEQFLRQEGLNSFQLLRDNYYRCARQVSQENAEMQCDCFLTGDEEAMGHLCCGAGCINRMLMIECGPLCTNGERCTNKRFQLHQCWPCRVFRTEKKGCGITAELQIPPGEFIMEYVGEVIDSEEFERRQHIYSRDRNRHYYFMALRGEAIIDATAKGNISRYINHSCDPNAETQKWTVNGELRIGFFSVKTIMPGEEITFDYQYQRYGRDAQRCYCEASNCRGWIGGEPDSDEGEQLDAESDSEPEYLAEEPDEVESGQGPETDKKAHKTKTAKSSKLKPCKPLKVSTAARKMRREQPKAKDREYKAGRWLRPSGGGGGGGASSSGGGDKSAARKLEKVEDPDVLEQLLLLNRSGLKNQVDTLRFSRCMVRAKLLQTRLQLLGVLTRGELPCRRLFLDYHGLRLLHAWISESGNDNQLRLALLDALESLPIPNRTMLNDSRVYQSVQLWSTSMPDEQPKEQQQQQPSQSQHELEAVRQRMVALLQKWNALPEIFRIPKRERIEQMKEHEREADRQQQPQYTATALEDSNSNSASSVLNSDRYRQDRFRRDTTNRYEKPKQPTRMCGNNTICSQSAQPKERNAGNAEGGAGISGSAAGNANANCFNGISKCDPRRRSEPAAASDYDTRRTISKKLRRSLFERKVAQDEAEKRVCSVDWREHELRCEFFGADLKTDPKQLPFYQNTETNEWFNSDDAPVKAPQRCGNANSSGASSEPHSPESNGDGLEYRLPGCVEPLPPSWHWSVTADGDIYYYNLRDRISQWEPPNAQQRLQQLIDDSPGPELTTGQAEHTADELVKIDVDYVGSLSNKSLAQYIEAKVRERRELRRNRLVSVCVISPRREEDRIYNQLEARRYKENKEKIRRRKELFRCNQNETNNKDKSSDMLPIQGYLYSSDEEVDADAANIAVPGCAALPLLDVIVDGVKATHVDELEALNRSRNHNNHNSNIAKISTCHVEPCSSSSKSALAALDIQLPSMPLSMLGELAGDALAKPKRKLPMPPQLPECQKKHRVDREKKRKTPLSSTSSGREACEKFRFEISGHVAEFLRPYRKDTCHLGRITNDADYKFLIKRLSHHITTKEMRYCDLIGNPLACTESVKHKSYEFINQYMRKKGRVYRKPADETDY</sequence>
<keyword evidence="4" id="KW-0158">Chromosome</keyword>
<dbReference type="InterPro" id="IPR044437">
    <property type="entry name" value="SETD2/Set2_SET"/>
</dbReference>
<evidence type="ECO:0000259" key="21">
    <source>
        <dbReference type="PROSITE" id="PS50868"/>
    </source>
</evidence>
<dbReference type="InterPro" id="IPR036020">
    <property type="entry name" value="WW_dom_sf"/>
</dbReference>
<evidence type="ECO:0000259" key="19">
    <source>
        <dbReference type="PROSITE" id="PS50020"/>
    </source>
</evidence>
<dbReference type="Pfam" id="PF08236">
    <property type="entry name" value="SRI"/>
    <property type="match status" value="1"/>
</dbReference>
<keyword evidence="8 23" id="KW-0808">Transferase</keyword>
<feature type="region of interest" description="Disordered" evidence="18">
    <location>
        <begin position="1429"/>
        <end position="1449"/>
    </location>
</feature>
<dbReference type="CDD" id="cd00201">
    <property type="entry name" value="WW"/>
    <property type="match status" value="1"/>
</dbReference>
<dbReference type="GO" id="GO:0046872">
    <property type="term" value="F:metal ion binding"/>
    <property type="evidence" value="ECO:0007669"/>
    <property type="project" value="UniProtKB-KW"/>
</dbReference>
<dbReference type="SMART" id="SM00508">
    <property type="entry name" value="PostSET"/>
    <property type="match status" value="1"/>
</dbReference>
<evidence type="ECO:0000259" key="22">
    <source>
        <dbReference type="PROSITE" id="PS51215"/>
    </source>
</evidence>
<feature type="region of interest" description="Disordered" evidence="18">
    <location>
        <begin position="1500"/>
        <end position="1564"/>
    </location>
</feature>
<keyword evidence="14" id="KW-0805">Transcription regulation</keyword>
<keyword evidence="13" id="KW-0156">Chromatin regulator</keyword>
<dbReference type="SMR" id="B4M386"/>
<dbReference type="GO" id="GO:0003677">
    <property type="term" value="F:DNA binding"/>
    <property type="evidence" value="ECO:0007669"/>
    <property type="project" value="InterPro"/>
</dbReference>
<feature type="compositionally biased region" description="Basic residues" evidence="18">
    <location>
        <begin position="728"/>
        <end position="737"/>
    </location>
</feature>
<feature type="domain" description="WW" evidence="19">
    <location>
        <begin position="1710"/>
        <end position="1743"/>
    </location>
</feature>
<dbReference type="FunFam" id="2.170.270.10:FF:000016">
    <property type="entry name" value="Histone-lysine N-methyltransferase"/>
    <property type="match status" value="1"/>
</dbReference>
<evidence type="ECO:0000313" key="24">
    <source>
        <dbReference type="Proteomes" id="UP000008792"/>
    </source>
</evidence>
<feature type="compositionally biased region" description="Low complexity" evidence="18">
    <location>
        <begin position="40"/>
        <end position="52"/>
    </location>
</feature>
<feature type="compositionally biased region" description="Basic residues" evidence="18">
    <location>
        <begin position="1242"/>
        <end position="1258"/>
    </location>
</feature>
<dbReference type="PROSITE" id="PS50280">
    <property type="entry name" value="SET"/>
    <property type="match status" value="1"/>
</dbReference>
<dbReference type="FunCoup" id="B4M386">
    <property type="interactions" value="500"/>
</dbReference>
<feature type="compositionally biased region" description="Low complexity" evidence="18">
    <location>
        <begin position="950"/>
        <end position="960"/>
    </location>
</feature>
<feature type="region of interest" description="Disordered" evidence="18">
    <location>
        <begin position="370"/>
        <end position="404"/>
    </location>
</feature>
<feature type="compositionally biased region" description="Low complexity" evidence="18">
    <location>
        <begin position="1436"/>
        <end position="1446"/>
    </location>
</feature>
<evidence type="ECO:0000256" key="16">
    <source>
        <dbReference type="ARBA" id="ARBA00023242"/>
    </source>
</evidence>
<evidence type="ECO:0000256" key="13">
    <source>
        <dbReference type="ARBA" id="ARBA00022853"/>
    </source>
</evidence>
<organism evidence="23 24">
    <name type="scientific">Drosophila virilis</name>
    <name type="common">Fruit fly</name>
    <dbReference type="NCBI Taxonomy" id="7244"/>
    <lineage>
        <taxon>Eukaryota</taxon>
        <taxon>Metazoa</taxon>
        <taxon>Ecdysozoa</taxon>
        <taxon>Arthropoda</taxon>
        <taxon>Hexapoda</taxon>
        <taxon>Insecta</taxon>
        <taxon>Pterygota</taxon>
        <taxon>Neoptera</taxon>
        <taxon>Endopterygota</taxon>
        <taxon>Diptera</taxon>
        <taxon>Brachycera</taxon>
        <taxon>Muscomorpha</taxon>
        <taxon>Ephydroidea</taxon>
        <taxon>Drosophilidae</taxon>
        <taxon>Drosophila</taxon>
    </lineage>
</organism>
<keyword evidence="11" id="KW-0221">Differentiation</keyword>
<dbReference type="Pfam" id="PF00856">
    <property type="entry name" value="SET"/>
    <property type="match status" value="1"/>
</dbReference>
<keyword evidence="16" id="KW-0539">Nucleus</keyword>
<feature type="compositionally biased region" description="Polar residues" evidence="18">
    <location>
        <begin position="1680"/>
        <end position="1696"/>
    </location>
</feature>
<feature type="domain" description="SET" evidence="20">
    <location>
        <begin position="1062"/>
        <end position="1179"/>
    </location>
</feature>
<feature type="compositionally biased region" description="Low complexity" evidence="18">
    <location>
        <begin position="110"/>
        <end position="135"/>
    </location>
</feature>
<dbReference type="OrthoDB" id="308383at2759"/>
<feature type="compositionally biased region" description="Low complexity" evidence="18">
    <location>
        <begin position="1504"/>
        <end position="1515"/>
    </location>
</feature>
<dbReference type="Proteomes" id="UP000008792">
    <property type="component" value="Unassembled WGS sequence"/>
</dbReference>
<dbReference type="SMART" id="SM00570">
    <property type="entry name" value="AWS"/>
    <property type="match status" value="1"/>
</dbReference>
<keyword evidence="6" id="KW-0597">Phosphoprotein</keyword>
<evidence type="ECO:0000313" key="23">
    <source>
        <dbReference type="EMBL" id="EDW65261.1"/>
    </source>
</evidence>
<dbReference type="InterPro" id="IPR046341">
    <property type="entry name" value="SET_dom_sf"/>
</dbReference>
<evidence type="ECO:0000256" key="3">
    <source>
        <dbReference type="ARBA" id="ARBA00012178"/>
    </source>
</evidence>
<dbReference type="InterPro" id="IPR001214">
    <property type="entry name" value="SET_dom"/>
</dbReference>
<feature type="compositionally biased region" description="Polar residues" evidence="18">
    <location>
        <begin position="766"/>
        <end position="775"/>
    </location>
</feature>
<dbReference type="GO" id="GO:0005634">
    <property type="term" value="C:nucleus"/>
    <property type="evidence" value="ECO:0007669"/>
    <property type="project" value="UniProtKB-SubCell"/>
</dbReference>
<name>B4M386_DROVI</name>
<keyword evidence="10" id="KW-0479">Metal-binding</keyword>
<keyword evidence="7 23" id="KW-0489">Methyltransferase</keyword>
<feature type="region of interest" description="Disordered" evidence="18">
    <location>
        <begin position="169"/>
        <end position="208"/>
    </location>
</feature>
<keyword evidence="17" id="KW-0175">Coiled coil</keyword>
<evidence type="ECO:0000256" key="7">
    <source>
        <dbReference type="ARBA" id="ARBA00022603"/>
    </source>
</evidence>
<dbReference type="PhylomeDB" id="B4M386"/>
<dbReference type="CDD" id="cd19172">
    <property type="entry name" value="SET_SETD2"/>
    <property type="match status" value="1"/>
</dbReference>
<feature type="domain" description="Post-SET" evidence="21">
    <location>
        <begin position="1186"/>
        <end position="1202"/>
    </location>
</feature>
<keyword evidence="15" id="KW-0804">Transcription</keyword>
<dbReference type="SUPFAM" id="SSF82199">
    <property type="entry name" value="SET domain"/>
    <property type="match status" value="1"/>
</dbReference>
<gene>
    <name evidence="23" type="primary">Dvir\GJ19006</name>
    <name evidence="23" type="ORF">Dvir_GJ19006</name>
</gene>
<evidence type="ECO:0000259" key="20">
    <source>
        <dbReference type="PROSITE" id="PS50280"/>
    </source>
</evidence>
<dbReference type="SMART" id="SM00384">
    <property type="entry name" value="AT_hook"/>
    <property type="match status" value="2"/>
</dbReference>
<keyword evidence="5" id="KW-0217">Developmental protein</keyword>
<dbReference type="GO" id="GO:0140955">
    <property type="term" value="F:histone H3K36 trimethyltransferase activity"/>
    <property type="evidence" value="ECO:0007669"/>
    <property type="project" value="UniProtKB-EC"/>
</dbReference>
<evidence type="ECO:0000256" key="5">
    <source>
        <dbReference type="ARBA" id="ARBA00022473"/>
    </source>
</evidence>
<feature type="compositionally biased region" description="Polar residues" evidence="18">
    <location>
        <begin position="792"/>
        <end position="801"/>
    </location>
</feature>
<dbReference type="InterPro" id="IPR006560">
    <property type="entry name" value="AWS_dom"/>
</dbReference>
<feature type="coiled-coil region" evidence="17">
    <location>
        <begin position="856"/>
        <end position="883"/>
    </location>
</feature>
<dbReference type="Pfam" id="PF00397">
    <property type="entry name" value="WW"/>
    <property type="match status" value="1"/>
</dbReference>
<dbReference type="InterPro" id="IPR042294">
    <property type="entry name" value="SETD2_animal"/>
</dbReference>
<evidence type="ECO:0000256" key="8">
    <source>
        <dbReference type="ARBA" id="ARBA00022679"/>
    </source>
</evidence>
<evidence type="ECO:0000256" key="2">
    <source>
        <dbReference type="ARBA" id="ARBA00004286"/>
    </source>
</evidence>
<feature type="region of interest" description="Disordered" evidence="18">
    <location>
        <begin position="1667"/>
        <end position="1704"/>
    </location>
</feature>
<feature type="region of interest" description="Disordered" evidence="18">
    <location>
        <begin position="260"/>
        <end position="310"/>
    </location>
</feature>
<feature type="compositionally biased region" description="Basic and acidic residues" evidence="18">
    <location>
        <begin position="372"/>
        <end position="386"/>
    </location>
</feature>
<feature type="compositionally biased region" description="Basic and acidic residues" evidence="18">
    <location>
        <begin position="1271"/>
        <end position="1283"/>
    </location>
</feature>
<dbReference type="InterPro" id="IPR003616">
    <property type="entry name" value="Post-SET_dom"/>
</dbReference>
<feature type="compositionally biased region" description="Gly residues" evidence="18">
    <location>
        <begin position="1290"/>
        <end position="1305"/>
    </location>
</feature>
<dbReference type="InterPro" id="IPR013257">
    <property type="entry name" value="SRI"/>
</dbReference>
<evidence type="ECO:0000256" key="9">
    <source>
        <dbReference type="ARBA" id="ARBA00022691"/>
    </source>
</evidence>
<dbReference type="OMA" id="NTICEYP"/>
<comment type="subcellular location">
    <subcellularLocation>
        <location evidence="2">Chromosome</location>
    </subcellularLocation>
    <subcellularLocation>
        <location evidence="1">Nucleus</location>
    </subcellularLocation>
</comment>
<keyword evidence="9" id="KW-0949">S-adenosyl-L-methionine</keyword>
<evidence type="ECO:0000256" key="14">
    <source>
        <dbReference type="ARBA" id="ARBA00023015"/>
    </source>
</evidence>
<dbReference type="EC" id="2.1.1.359" evidence="3"/>
<keyword evidence="12" id="KW-0862">Zinc</keyword>
<protein>
    <recommendedName>
        <fullName evidence="3">[histone H3]-lysine(36) N-trimethyltransferase</fullName>
        <ecNumber evidence="3">2.1.1.359</ecNumber>
    </recommendedName>
</protein>
<dbReference type="EMBL" id="CH940651">
    <property type="protein sequence ID" value="EDW65261.1"/>
    <property type="molecule type" value="Genomic_DNA"/>
</dbReference>
<accession>B4M386</accession>
<proteinExistence type="predicted"/>
<dbReference type="Gene3D" id="2.20.70.10">
    <property type="match status" value="1"/>
</dbReference>
<dbReference type="PROSITE" id="PS51215">
    <property type="entry name" value="AWS"/>
    <property type="match status" value="1"/>
</dbReference>
<dbReference type="HOGENOM" id="CLU_000516_0_0_1"/>
<dbReference type="SUPFAM" id="SSF51045">
    <property type="entry name" value="WW domain"/>
    <property type="match status" value="1"/>
</dbReference>
<dbReference type="PROSITE" id="PS50020">
    <property type="entry name" value="WW_DOMAIN_2"/>
    <property type="match status" value="1"/>
</dbReference>
<dbReference type="Gene3D" id="1.10.1740.100">
    <property type="entry name" value="Set2, Rpb1 interacting domain"/>
    <property type="match status" value="1"/>
</dbReference>
<feature type="compositionally biased region" description="Polar residues" evidence="18">
    <location>
        <begin position="713"/>
        <end position="724"/>
    </location>
</feature>
<dbReference type="PROSITE" id="PS01159">
    <property type="entry name" value="WW_DOMAIN_1"/>
    <property type="match status" value="1"/>
</dbReference>
<feature type="region of interest" description="Disordered" evidence="18">
    <location>
        <begin position="684"/>
        <end position="842"/>
    </location>
</feature>
<feature type="region of interest" description="Disordered" evidence="18">
    <location>
        <begin position="1969"/>
        <end position="2002"/>
    </location>
</feature>
<evidence type="ECO:0000256" key="12">
    <source>
        <dbReference type="ARBA" id="ARBA00022833"/>
    </source>
</evidence>
<evidence type="ECO:0000256" key="10">
    <source>
        <dbReference type="ARBA" id="ARBA00022723"/>
    </source>
</evidence>
<dbReference type="KEGG" id="dvi:6631536"/>
<feature type="region of interest" description="Disordered" evidence="18">
    <location>
        <begin position="1202"/>
        <end position="1310"/>
    </location>
</feature>
<feature type="compositionally biased region" description="Acidic residues" evidence="18">
    <location>
        <begin position="1205"/>
        <end position="1232"/>
    </location>
</feature>
<feature type="region of interest" description="Disordered" evidence="18">
    <location>
        <begin position="110"/>
        <end position="143"/>
    </location>
</feature>
<feature type="compositionally biased region" description="Basic residues" evidence="18">
    <location>
        <begin position="755"/>
        <end position="765"/>
    </location>
</feature>
<dbReference type="PROSITE" id="PS50868">
    <property type="entry name" value="POST_SET"/>
    <property type="match status" value="1"/>
</dbReference>
<reference evidence="23 24" key="1">
    <citation type="journal article" date="2007" name="Nature">
        <title>Evolution of genes and genomes on the Drosophila phylogeny.</title>
        <authorList>
            <consortium name="Drosophila 12 Genomes Consortium"/>
            <person name="Clark A.G."/>
            <person name="Eisen M.B."/>
            <person name="Smith D.R."/>
            <person name="Bergman C.M."/>
            <person name="Oliver B."/>
            <person name="Markow T.A."/>
            <person name="Kaufman T.C."/>
            <person name="Kellis M."/>
            <person name="Gelbart W."/>
            <person name="Iyer V.N."/>
            <person name="Pollard D.A."/>
            <person name="Sackton T.B."/>
            <person name="Larracuente A.M."/>
            <person name="Singh N.D."/>
            <person name="Abad J.P."/>
            <person name="Abt D.N."/>
            <person name="Adryan B."/>
            <person name="Aguade M."/>
            <person name="Akashi H."/>
            <person name="Anderson W.W."/>
            <person name="Aquadro C.F."/>
            <person name="Ardell D.H."/>
            <person name="Arguello R."/>
            <person name="Artieri C.G."/>
            <person name="Barbash D.A."/>
            <person name="Barker D."/>
            <person name="Barsanti P."/>
            <person name="Batterham P."/>
            <person name="Batzoglou S."/>
            <person name="Begun D."/>
            <person name="Bhutkar A."/>
            <person name="Blanco E."/>
            <person name="Bosak S.A."/>
            <person name="Bradley R.K."/>
            <person name="Brand A.D."/>
            <person name="Brent M.R."/>
            <person name="Brooks A.N."/>
            <person name="Brown R.H."/>
            <person name="Butlin R.K."/>
            <person name="Caggese C."/>
            <person name="Calvi B.R."/>
            <person name="Bernardo de Carvalho A."/>
            <person name="Caspi A."/>
            <person name="Castrezana S."/>
            <person name="Celniker S.E."/>
            <person name="Chang J.L."/>
            <person name="Chapple C."/>
            <person name="Chatterji S."/>
            <person name="Chinwalla A."/>
            <person name="Civetta A."/>
            <person name="Clifton S.W."/>
            <person name="Comeron J.M."/>
            <person name="Costello J.C."/>
            <person name="Coyne J.A."/>
            <person name="Daub J."/>
            <person name="David R.G."/>
            <person name="Delcher A.L."/>
            <person name="Delehaunty K."/>
            <person name="Do C.B."/>
            <person name="Ebling H."/>
            <person name="Edwards K."/>
            <person name="Eickbush T."/>
            <person name="Evans J.D."/>
            <person name="Filipski A."/>
            <person name="Findeiss S."/>
            <person name="Freyhult E."/>
            <person name="Fulton L."/>
            <person name="Fulton R."/>
            <person name="Garcia A.C."/>
            <person name="Gardiner A."/>
            <person name="Garfield D.A."/>
            <person name="Garvin B.E."/>
            <person name="Gibson G."/>
            <person name="Gilbert D."/>
            <person name="Gnerre S."/>
            <person name="Godfrey J."/>
            <person name="Good R."/>
            <person name="Gotea V."/>
            <person name="Gravely B."/>
            <person name="Greenberg A.J."/>
            <person name="Griffiths-Jones S."/>
            <person name="Gross S."/>
            <person name="Guigo R."/>
            <person name="Gustafson E.A."/>
            <person name="Haerty W."/>
            <person name="Hahn M.W."/>
            <person name="Halligan D.L."/>
            <person name="Halpern A.L."/>
            <person name="Halter G.M."/>
            <person name="Han M.V."/>
            <person name="Heger A."/>
            <person name="Hillier L."/>
            <person name="Hinrichs A.S."/>
            <person name="Holmes I."/>
            <person name="Hoskins R.A."/>
            <person name="Hubisz M.J."/>
            <person name="Hultmark D."/>
            <person name="Huntley M.A."/>
            <person name="Jaffe D.B."/>
            <person name="Jagadeeshan S."/>
            <person name="Jeck W.R."/>
            <person name="Johnson J."/>
            <person name="Jones C.D."/>
            <person name="Jordan W.C."/>
            <person name="Karpen G.H."/>
            <person name="Kataoka E."/>
            <person name="Keightley P.D."/>
            <person name="Kheradpour P."/>
            <person name="Kirkness E.F."/>
            <person name="Koerich L.B."/>
            <person name="Kristiansen K."/>
            <person name="Kudrna D."/>
            <person name="Kulathinal R.J."/>
            <person name="Kumar S."/>
            <person name="Kwok R."/>
            <person name="Lander E."/>
            <person name="Langley C.H."/>
            <person name="Lapoint R."/>
            <person name="Lazzaro B.P."/>
            <person name="Lee S.J."/>
            <person name="Levesque L."/>
            <person name="Li R."/>
            <person name="Lin C.F."/>
            <person name="Lin M.F."/>
            <person name="Lindblad-Toh K."/>
            <person name="Llopart A."/>
            <person name="Long M."/>
            <person name="Low L."/>
            <person name="Lozovsky E."/>
            <person name="Lu J."/>
            <person name="Luo M."/>
            <person name="Machado C.A."/>
            <person name="Makalowski W."/>
            <person name="Marzo M."/>
            <person name="Matsuda M."/>
            <person name="Matzkin L."/>
            <person name="McAllister B."/>
            <person name="McBride C.S."/>
            <person name="McKernan B."/>
            <person name="McKernan K."/>
            <person name="Mendez-Lago M."/>
            <person name="Minx P."/>
            <person name="Mollenhauer M.U."/>
            <person name="Montooth K."/>
            <person name="Mount S.M."/>
            <person name="Mu X."/>
            <person name="Myers E."/>
            <person name="Negre B."/>
            <person name="Newfeld S."/>
            <person name="Nielsen R."/>
            <person name="Noor M.A."/>
            <person name="O'Grady P."/>
            <person name="Pachter L."/>
            <person name="Papaceit M."/>
            <person name="Parisi M.J."/>
            <person name="Parisi M."/>
            <person name="Parts L."/>
            <person name="Pedersen J.S."/>
            <person name="Pesole G."/>
            <person name="Phillippy A.M."/>
            <person name="Ponting C.P."/>
            <person name="Pop M."/>
            <person name="Porcelli D."/>
            <person name="Powell J.R."/>
            <person name="Prohaska S."/>
            <person name="Pruitt K."/>
            <person name="Puig M."/>
            <person name="Quesneville H."/>
            <person name="Ram K.R."/>
            <person name="Rand D."/>
            <person name="Rasmussen M.D."/>
            <person name="Reed L.K."/>
            <person name="Reenan R."/>
            <person name="Reily A."/>
            <person name="Remington K.A."/>
            <person name="Rieger T.T."/>
            <person name="Ritchie M.G."/>
            <person name="Robin C."/>
            <person name="Rogers Y.H."/>
            <person name="Rohde C."/>
            <person name="Rozas J."/>
            <person name="Rubenfield M.J."/>
            <person name="Ruiz A."/>
            <person name="Russo S."/>
            <person name="Salzberg S.L."/>
            <person name="Sanchez-Gracia A."/>
            <person name="Saranga D.J."/>
            <person name="Sato H."/>
            <person name="Schaeffer S.W."/>
            <person name="Schatz M.C."/>
            <person name="Schlenke T."/>
            <person name="Schwartz R."/>
            <person name="Segarra C."/>
            <person name="Singh R.S."/>
            <person name="Sirot L."/>
            <person name="Sirota M."/>
            <person name="Sisneros N.B."/>
            <person name="Smith C.D."/>
            <person name="Smith T.F."/>
            <person name="Spieth J."/>
            <person name="Stage D.E."/>
            <person name="Stark A."/>
            <person name="Stephan W."/>
            <person name="Strausberg R.L."/>
            <person name="Strempel S."/>
            <person name="Sturgill D."/>
            <person name="Sutton G."/>
            <person name="Sutton G.G."/>
            <person name="Tao W."/>
            <person name="Teichmann S."/>
            <person name="Tobari Y.N."/>
            <person name="Tomimura Y."/>
            <person name="Tsolas J.M."/>
            <person name="Valente V.L."/>
            <person name="Venter E."/>
            <person name="Venter J.C."/>
            <person name="Vicario S."/>
            <person name="Vieira F.G."/>
            <person name="Vilella A.J."/>
            <person name="Villasante A."/>
            <person name="Walenz B."/>
            <person name="Wang J."/>
            <person name="Wasserman M."/>
            <person name="Watts T."/>
            <person name="Wilson D."/>
            <person name="Wilson R.K."/>
            <person name="Wing R.A."/>
            <person name="Wolfner M.F."/>
            <person name="Wong A."/>
            <person name="Wong G.K."/>
            <person name="Wu C.I."/>
            <person name="Wu G."/>
            <person name="Yamamoto D."/>
            <person name="Yang H.P."/>
            <person name="Yang S.P."/>
            <person name="Yorke J.A."/>
            <person name="Yoshida K."/>
            <person name="Zdobnov E."/>
            <person name="Zhang P."/>
            <person name="Zhang Y."/>
            <person name="Zimin A.V."/>
            <person name="Baldwin J."/>
            <person name="Abdouelleil A."/>
            <person name="Abdulkadir J."/>
            <person name="Abebe A."/>
            <person name="Abera B."/>
            <person name="Abreu J."/>
            <person name="Acer S.C."/>
            <person name="Aftuck L."/>
            <person name="Alexander A."/>
            <person name="An P."/>
            <person name="Anderson E."/>
            <person name="Anderson S."/>
            <person name="Arachi H."/>
            <person name="Azer M."/>
            <person name="Bachantsang P."/>
            <person name="Barry A."/>
            <person name="Bayul T."/>
            <person name="Berlin A."/>
            <person name="Bessette D."/>
            <person name="Bloom T."/>
            <person name="Blye J."/>
            <person name="Boguslavskiy L."/>
            <person name="Bonnet C."/>
            <person name="Boukhgalter B."/>
            <person name="Bourzgui I."/>
            <person name="Brown A."/>
            <person name="Cahill P."/>
            <person name="Channer S."/>
            <person name="Cheshatsang Y."/>
            <person name="Chuda L."/>
            <person name="Citroen M."/>
            <person name="Collymore A."/>
            <person name="Cooke P."/>
            <person name="Costello M."/>
            <person name="D'Aco K."/>
            <person name="Daza R."/>
            <person name="De Haan G."/>
            <person name="DeGray S."/>
            <person name="DeMaso C."/>
            <person name="Dhargay N."/>
            <person name="Dooley K."/>
            <person name="Dooley E."/>
            <person name="Doricent M."/>
            <person name="Dorje P."/>
            <person name="Dorjee K."/>
            <person name="Dupes A."/>
            <person name="Elong R."/>
            <person name="Falk J."/>
            <person name="Farina A."/>
            <person name="Faro S."/>
            <person name="Ferguson D."/>
            <person name="Fisher S."/>
            <person name="Foley C.D."/>
            <person name="Franke A."/>
            <person name="Friedrich D."/>
            <person name="Gadbois L."/>
            <person name="Gearin G."/>
            <person name="Gearin C.R."/>
            <person name="Giannoukos G."/>
            <person name="Goode T."/>
            <person name="Graham J."/>
            <person name="Grandbois E."/>
            <person name="Grewal S."/>
            <person name="Gyaltsen K."/>
            <person name="Hafez N."/>
            <person name="Hagos B."/>
            <person name="Hall J."/>
            <person name="Henson C."/>
            <person name="Hollinger A."/>
            <person name="Honan T."/>
            <person name="Huard M.D."/>
            <person name="Hughes L."/>
            <person name="Hurhula B."/>
            <person name="Husby M.E."/>
            <person name="Kamat A."/>
            <person name="Kanga B."/>
            <person name="Kashin S."/>
            <person name="Khazanovich D."/>
            <person name="Kisner P."/>
            <person name="Lance K."/>
            <person name="Lara M."/>
            <person name="Lee W."/>
            <person name="Lennon N."/>
            <person name="Letendre F."/>
            <person name="LeVine R."/>
            <person name="Lipovsky A."/>
            <person name="Liu X."/>
            <person name="Liu J."/>
            <person name="Liu S."/>
            <person name="Lokyitsang T."/>
            <person name="Lokyitsang Y."/>
            <person name="Lubonja R."/>
            <person name="Lui A."/>
            <person name="MacDonald P."/>
            <person name="Magnisalis V."/>
            <person name="Maru K."/>
            <person name="Matthews C."/>
            <person name="McCusker W."/>
            <person name="McDonough S."/>
            <person name="Mehta T."/>
            <person name="Meldrim J."/>
            <person name="Meneus L."/>
            <person name="Mihai O."/>
            <person name="Mihalev A."/>
            <person name="Mihova T."/>
            <person name="Mittelman R."/>
            <person name="Mlenga V."/>
            <person name="Montmayeur A."/>
            <person name="Mulrain L."/>
            <person name="Navidi A."/>
            <person name="Naylor J."/>
            <person name="Negash T."/>
            <person name="Nguyen T."/>
            <person name="Nguyen N."/>
            <person name="Nicol R."/>
            <person name="Norbu C."/>
            <person name="Norbu N."/>
            <person name="Novod N."/>
            <person name="O'Neill B."/>
            <person name="Osman S."/>
            <person name="Markiewicz E."/>
            <person name="Oyono O.L."/>
            <person name="Patti C."/>
            <person name="Phunkhang P."/>
            <person name="Pierre F."/>
            <person name="Priest M."/>
            <person name="Raghuraman S."/>
            <person name="Rege F."/>
            <person name="Reyes R."/>
            <person name="Rise C."/>
            <person name="Rogov P."/>
            <person name="Ross K."/>
            <person name="Ryan E."/>
            <person name="Settipalli S."/>
            <person name="Shea T."/>
            <person name="Sherpa N."/>
            <person name="Shi L."/>
            <person name="Shih D."/>
            <person name="Sparrow T."/>
            <person name="Spaulding J."/>
            <person name="Stalker J."/>
            <person name="Stange-Thomann N."/>
            <person name="Stavropoulos S."/>
            <person name="Stone C."/>
            <person name="Strader C."/>
            <person name="Tesfaye S."/>
            <person name="Thomson T."/>
            <person name="Thoulutsang Y."/>
            <person name="Thoulutsang D."/>
            <person name="Topham K."/>
            <person name="Topping I."/>
            <person name="Tsamla T."/>
            <person name="Vassiliev H."/>
            <person name="Vo A."/>
            <person name="Wangchuk T."/>
            <person name="Wangdi T."/>
            <person name="Weiand M."/>
            <person name="Wilkinson J."/>
            <person name="Wilson A."/>
            <person name="Yadav S."/>
            <person name="Young G."/>
            <person name="Yu Q."/>
            <person name="Zembek L."/>
            <person name="Zhong D."/>
            <person name="Zimmer A."/>
            <person name="Zwirko Z."/>
            <person name="Jaffe D.B."/>
            <person name="Alvarez P."/>
            <person name="Brockman W."/>
            <person name="Butler J."/>
            <person name="Chin C."/>
            <person name="Gnerre S."/>
            <person name="Grabherr M."/>
            <person name="Kleber M."/>
            <person name="Mauceli E."/>
            <person name="MacCallum I."/>
        </authorList>
    </citation>
    <scope>NUCLEOTIDE SEQUENCE [LARGE SCALE GENOMIC DNA]</scope>
    <source>
        <strain evidence="24">Tucson 15010-1051.87</strain>
    </source>
</reference>
<keyword evidence="24" id="KW-1185">Reference proteome</keyword>
<dbReference type="eggNOG" id="KOG4442">
    <property type="taxonomic scope" value="Eukaryota"/>
</dbReference>
<feature type="compositionally biased region" description="Basic residues" evidence="18">
    <location>
        <begin position="693"/>
        <end position="704"/>
    </location>
</feature>
<feature type="compositionally biased region" description="Basic residues" evidence="18">
    <location>
        <begin position="19"/>
        <end position="28"/>
    </location>
</feature>
<dbReference type="SMART" id="SM00317">
    <property type="entry name" value="SET"/>
    <property type="match status" value="1"/>
</dbReference>
<feature type="region of interest" description="Disordered" evidence="18">
    <location>
        <begin position="619"/>
        <end position="642"/>
    </location>
</feature>
<dbReference type="SMART" id="SM00456">
    <property type="entry name" value="WW"/>
    <property type="match status" value="1"/>
</dbReference>
<dbReference type="Gene3D" id="2.170.270.10">
    <property type="entry name" value="SET domain"/>
    <property type="match status" value="1"/>
</dbReference>
<evidence type="ECO:0000256" key="15">
    <source>
        <dbReference type="ARBA" id="ARBA00023163"/>
    </source>
</evidence>
<feature type="compositionally biased region" description="Basic residues" evidence="18">
    <location>
        <begin position="1983"/>
        <end position="1995"/>
    </location>
</feature>
<feature type="compositionally biased region" description="Polar residues" evidence="18">
    <location>
        <begin position="1541"/>
        <end position="1552"/>
    </location>
</feature>
<evidence type="ECO:0000256" key="4">
    <source>
        <dbReference type="ARBA" id="ARBA00022454"/>
    </source>
</evidence>
<dbReference type="GO" id="GO:0005694">
    <property type="term" value="C:chromosome"/>
    <property type="evidence" value="ECO:0007669"/>
    <property type="project" value="UniProtKB-SubCell"/>
</dbReference>
<dbReference type="Pfam" id="PF17907">
    <property type="entry name" value="AWS"/>
    <property type="match status" value="1"/>
</dbReference>